<feature type="transmembrane region" description="Helical" evidence="1">
    <location>
        <begin position="113"/>
        <end position="133"/>
    </location>
</feature>
<dbReference type="Proteomes" id="UP000189475">
    <property type="component" value="Unassembled WGS sequence"/>
</dbReference>
<dbReference type="EMBL" id="FUFT01000005">
    <property type="protein sequence ID" value="SJL84084.1"/>
    <property type="molecule type" value="Genomic_DNA"/>
</dbReference>
<proteinExistence type="predicted"/>
<dbReference type="InterPro" id="IPR009936">
    <property type="entry name" value="DUF1468"/>
</dbReference>
<feature type="transmembrane region" description="Helical" evidence="1">
    <location>
        <begin position="140"/>
        <end position="159"/>
    </location>
</feature>
<keyword evidence="4" id="KW-1185">Reference proteome</keyword>
<evidence type="ECO:0000313" key="3">
    <source>
        <dbReference type="EMBL" id="SJL84084.1"/>
    </source>
</evidence>
<evidence type="ECO:0000256" key="1">
    <source>
        <dbReference type="SAM" id="Phobius"/>
    </source>
</evidence>
<name>A0A1R4B587_9VIBR</name>
<feature type="transmembrane region" description="Helical" evidence="1">
    <location>
        <begin position="20"/>
        <end position="37"/>
    </location>
</feature>
<dbReference type="AlphaFoldDB" id="A0A1R4B587"/>
<sequence>MSQPKHSTAPKTENWDGATGLFSIIFGGAYGGYALALPQPMFGNPYEAIFMPLAIAAIAILIGALLIIKGGIRPSLYAWRALRNESPTLKTNRRKIAVTCLISLGYAATFDHLGYVISTCFFMFAILWVTSGVRHWQRNIIIALAFSLGVYLIFNKLLAVNLPSFPFFN</sequence>
<dbReference type="Pfam" id="PF07331">
    <property type="entry name" value="TctB"/>
    <property type="match status" value="1"/>
</dbReference>
<dbReference type="OrthoDB" id="5870591at2"/>
<accession>A0A1R4B587</accession>
<dbReference type="STRING" id="1918946.VPAL9027_02065"/>
<reference evidence="3 4" key="1">
    <citation type="submission" date="2017-02" db="EMBL/GenBank/DDBJ databases">
        <authorList>
            <person name="Peterson S.W."/>
        </authorList>
    </citation>
    <scope>NUCLEOTIDE SEQUENCE [LARGE SCALE GENOMIC DNA]</scope>
    <source>
        <strain evidence="3 4">CECT 9027</strain>
    </source>
</reference>
<feature type="domain" description="DUF1468" evidence="2">
    <location>
        <begin position="20"/>
        <end position="163"/>
    </location>
</feature>
<dbReference type="RefSeq" id="WP_077314482.1">
    <property type="nucleotide sequence ID" value="NZ_AP024888.1"/>
</dbReference>
<keyword evidence="1" id="KW-1133">Transmembrane helix</keyword>
<keyword evidence="1" id="KW-0472">Membrane</keyword>
<feature type="transmembrane region" description="Helical" evidence="1">
    <location>
        <begin position="49"/>
        <end position="68"/>
    </location>
</feature>
<keyword evidence="1" id="KW-0812">Transmembrane</keyword>
<organism evidence="3 4">
    <name type="scientific">Vibrio palustris</name>
    <dbReference type="NCBI Taxonomy" id="1918946"/>
    <lineage>
        <taxon>Bacteria</taxon>
        <taxon>Pseudomonadati</taxon>
        <taxon>Pseudomonadota</taxon>
        <taxon>Gammaproteobacteria</taxon>
        <taxon>Vibrionales</taxon>
        <taxon>Vibrionaceae</taxon>
        <taxon>Vibrio</taxon>
    </lineage>
</organism>
<gene>
    <name evidence="3" type="ORF">VPAL9027_02065</name>
</gene>
<evidence type="ECO:0000259" key="2">
    <source>
        <dbReference type="Pfam" id="PF07331"/>
    </source>
</evidence>
<protein>
    <submittedName>
        <fullName evidence="3">Tripartite tricarboxylate transporter TctB family protein</fullName>
    </submittedName>
</protein>
<evidence type="ECO:0000313" key="4">
    <source>
        <dbReference type="Proteomes" id="UP000189475"/>
    </source>
</evidence>